<dbReference type="AlphaFoldDB" id="A0A1G7CIA9"/>
<dbReference type="PANTHER" id="PTHR41247">
    <property type="entry name" value="HTH-TYPE TRANSCRIPTIONAL REPRESSOR YCNK"/>
    <property type="match status" value="1"/>
</dbReference>
<organism evidence="2 3">
    <name type="scientific">Ulvibacter litoralis</name>
    <dbReference type="NCBI Taxonomy" id="227084"/>
    <lineage>
        <taxon>Bacteria</taxon>
        <taxon>Pseudomonadati</taxon>
        <taxon>Bacteroidota</taxon>
        <taxon>Flavobacteriia</taxon>
        <taxon>Flavobacteriales</taxon>
        <taxon>Flavobacteriaceae</taxon>
        <taxon>Ulvibacter</taxon>
    </lineage>
</organism>
<name>A0A1G7CIA9_9FLAO</name>
<feature type="chain" id="PRO_5011643498" evidence="1">
    <location>
        <begin position="20"/>
        <end position="148"/>
    </location>
</feature>
<dbReference type="STRING" id="227084.SAMN05421855_101352"/>
<protein>
    <submittedName>
        <fullName evidence="2">Copper chaperone NosL</fullName>
    </submittedName>
</protein>
<reference evidence="2 3" key="1">
    <citation type="submission" date="2016-10" db="EMBL/GenBank/DDBJ databases">
        <authorList>
            <person name="de Groot N.N."/>
        </authorList>
    </citation>
    <scope>NUCLEOTIDE SEQUENCE [LARGE SCALE GENOMIC DNA]</scope>
    <source>
        <strain evidence="2 3">DSM 16195</strain>
    </source>
</reference>
<dbReference type="OrthoDB" id="9792749at2"/>
<keyword evidence="3" id="KW-1185">Reference proteome</keyword>
<dbReference type="InterPro" id="IPR008719">
    <property type="entry name" value="N2O_reductase_NosL"/>
</dbReference>
<accession>A0A1G7CIA9</accession>
<sequence length="148" mass="16221">MKSLIKNILGIVVFSTVLACTTGTKPIDYGNEGCHFCKMTIVDKIHGAQLITDKGKVFKFDATECLLNYKAENKELGAVNVHTNYYEAPTAFIAAEEATFLISEKLPSPMGANLTAFQSKETAEKIQSELGGKLYNWEALKAHLASKE</sequence>
<proteinExistence type="predicted"/>
<dbReference type="RefSeq" id="WP_093139711.1">
    <property type="nucleotide sequence ID" value="NZ_BMWO01000001.1"/>
</dbReference>
<dbReference type="PROSITE" id="PS51257">
    <property type="entry name" value="PROKAR_LIPOPROTEIN"/>
    <property type="match status" value="1"/>
</dbReference>
<feature type="signal peptide" evidence="1">
    <location>
        <begin position="1"/>
        <end position="19"/>
    </location>
</feature>
<dbReference type="Proteomes" id="UP000199321">
    <property type="component" value="Unassembled WGS sequence"/>
</dbReference>
<keyword evidence="1" id="KW-0732">Signal</keyword>
<dbReference type="SUPFAM" id="SSF160387">
    <property type="entry name" value="NosL/MerB-like"/>
    <property type="match status" value="1"/>
</dbReference>
<dbReference type="Pfam" id="PF05573">
    <property type="entry name" value="NosL"/>
    <property type="match status" value="1"/>
</dbReference>
<dbReference type="EMBL" id="FNBA01000001">
    <property type="protein sequence ID" value="SDE38165.1"/>
    <property type="molecule type" value="Genomic_DNA"/>
</dbReference>
<evidence type="ECO:0000256" key="1">
    <source>
        <dbReference type="SAM" id="SignalP"/>
    </source>
</evidence>
<evidence type="ECO:0000313" key="3">
    <source>
        <dbReference type="Proteomes" id="UP000199321"/>
    </source>
</evidence>
<evidence type="ECO:0000313" key="2">
    <source>
        <dbReference type="EMBL" id="SDE38165.1"/>
    </source>
</evidence>
<gene>
    <name evidence="2" type="ORF">SAMN05421855_101352</name>
</gene>
<dbReference type="PANTHER" id="PTHR41247:SF1">
    <property type="entry name" value="HTH-TYPE TRANSCRIPTIONAL REPRESSOR YCNK"/>
    <property type="match status" value="1"/>
</dbReference>